<organism evidence="2">
    <name type="scientific">Ixodes ricinus</name>
    <name type="common">Common tick</name>
    <name type="synonym">Acarus ricinus</name>
    <dbReference type="NCBI Taxonomy" id="34613"/>
    <lineage>
        <taxon>Eukaryota</taxon>
        <taxon>Metazoa</taxon>
        <taxon>Ecdysozoa</taxon>
        <taxon>Arthropoda</taxon>
        <taxon>Chelicerata</taxon>
        <taxon>Arachnida</taxon>
        <taxon>Acari</taxon>
        <taxon>Parasitiformes</taxon>
        <taxon>Ixodida</taxon>
        <taxon>Ixodoidea</taxon>
        <taxon>Ixodidae</taxon>
        <taxon>Ixodinae</taxon>
        <taxon>Ixodes</taxon>
    </lineage>
</organism>
<name>A0A6B0U615_IXORI</name>
<feature type="chain" id="PRO_5025498643" evidence="1">
    <location>
        <begin position="22"/>
        <end position="81"/>
    </location>
</feature>
<evidence type="ECO:0000256" key="1">
    <source>
        <dbReference type="SAM" id="SignalP"/>
    </source>
</evidence>
<feature type="signal peptide" evidence="1">
    <location>
        <begin position="1"/>
        <end position="21"/>
    </location>
</feature>
<accession>A0A6B0U615</accession>
<protein>
    <submittedName>
        <fullName evidence="2">Putative secreted protein</fullName>
    </submittedName>
</protein>
<proteinExistence type="predicted"/>
<dbReference type="AlphaFoldDB" id="A0A6B0U615"/>
<reference evidence="2" key="1">
    <citation type="submission" date="2019-12" db="EMBL/GenBank/DDBJ databases">
        <title>An insight into the sialome of adult female Ixodes ricinus ticks feeding for 6 days.</title>
        <authorList>
            <person name="Perner J."/>
            <person name="Ribeiro J.M.C."/>
        </authorList>
    </citation>
    <scope>NUCLEOTIDE SEQUENCE</scope>
    <source>
        <strain evidence="2">Semi-engorged</strain>
        <tissue evidence="2">Salivary glands</tissue>
    </source>
</reference>
<dbReference type="EMBL" id="GIFC01002504">
    <property type="protein sequence ID" value="MXU84587.1"/>
    <property type="molecule type" value="Transcribed_RNA"/>
</dbReference>
<evidence type="ECO:0000313" key="2">
    <source>
        <dbReference type="EMBL" id="MXU84587.1"/>
    </source>
</evidence>
<sequence length="81" mass="9562">MFHFNSRFFLIFNLLIALTLSREDQAMIPYTTSFGVYPFAPLPIYQRFFIKFPILNKCFTSFPSPHCQNIDQAPSLLFNYL</sequence>
<keyword evidence="1" id="KW-0732">Signal</keyword>